<name>A0AA88UXU5_9ASTE</name>
<organism evidence="1 2">
    <name type="scientific">Escallonia herrerae</name>
    <dbReference type="NCBI Taxonomy" id="1293975"/>
    <lineage>
        <taxon>Eukaryota</taxon>
        <taxon>Viridiplantae</taxon>
        <taxon>Streptophyta</taxon>
        <taxon>Embryophyta</taxon>
        <taxon>Tracheophyta</taxon>
        <taxon>Spermatophyta</taxon>
        <taxon>Magnoliopsida</taxon>
        <taxon>eudicotyledons</taxon>
        <taxon>Gunneridae</taxon>
        <taxon>Pentapetalae</taxon>
        <taxon>asterids</taxon>
        <taxon>campanulids</taxon>
        <taxon>Escalloniales</taxon>
        <taxon>Escalloniaceae</taxon>
        <taxon>Escallonia</taxon>
    </lineage>
</organism>
<dbReference type="AlphaFoldDB" id="A0AA88UXU5"/>
<accession>A0AA88UXU5</accession>
<protein>
    <submittedName>
        <fullName evidence="1">Uncharacterized protein</fullName>
    </submittedName>
</protein>
<keyword evidence="2" id="KW-1185">Reference proteome</keyword>
<proteinExistence type="predicted"/>
<evidence type="ECO:0000313" key="2">
    <source>
        <dbReference type="Proteomes" id="UP001188597"/>
    </source>
</evidence>
<comment type="caution">
    <text evidence="1">The sequence shown here is derived from an EMBL/GenBank/DDBJ whole genome shotgun (WGS) entry which is preliminary data.</text>
</comment>
<reference evidence="1" key="1">
    <citation type="submission" date="2022-12" db="EMBL/GenBank/DDBJ databases">
        <title>Draft genome assemblies for two species of Escallonia (Escalloniales).</title>
        <authorList>
            <person name="Chanderbali A."/>
            <person name="Dervinis C."/>
            <person name="Anghel I."/>
            <person name="Soltis D."/>
            <person name="Soltis P."/>
            <person name="Zapata F."/>
        </authorList>
    </citation>
    <scope>NUCLEOTIDE SEQUENCE</scope>
    <source>
        <strain evidence="1">UCBG64.0493</strain>
        <tissue evidence="1">Leaf</tissue>
    </source>
</reference>
<evidence type="ECO:0000313" key="1">
    <source>
        <dbReference type="EMBL" id="KAK2997832.1"/>
    </source>
</evidence>
<gene>
    <name evidence="1" type="ORF">RJ639_025110</name>
</gene>
<dbReference type="EMBL" id="JAVXUP010003964">
    <property type="protein sequence ID" value="KAK2997832.1"/>
    <property type="molecule type" value="Genomic_DNA"/>
</dbReference>
<sequence length="226" mass="24577">MAYMDCLSSPHLLRKKFGFDEFGHRGGCCVGVSNLWKASFRLQLVGMIHGLVDLLHLATLGISISFLQNRHVSIGISTIVVNAQAQLQHSVNSVAKGVGLLQAEARASALFLSSSMMEFSGLISIVFLLDMYPAMLESLSACAFMILSMLAVHPYSPVTKQHGESTTRSDTTTFSTLSPSTSLITLQRPSNFSFRASCFFFSSSLSSSFRPSLVAETNFLPSKSFN</sequence>
<dbReference type="Proteomes" id="UP001188597">
    <property type="component" value="Unassembled WGS sequence"/>
</dbReference>